<reference evidence="3 4" key="1">
    <citation type="submission" date="2015-03" db="EMBL/GenBank/DDBJ databases">
        <title>Genome assembly of Sandaracinus amylolyticus DSM 53668.</title>
        <authorList>
            <person name="Sharma G."/>
            <person name="Subramanian S."/>
        </authorList>
    </citation>
    <scope>NUCLEOTIDE SEQUENCE [LARGE SCALE GENOMIC DNA]</scope>
    <source>
        <strain evidence="3 4">DSM 53668</strain>
    </source>
</reference>
<dbReference type="InterPro" id="IPR002035">
    <property type="entry name" value="VWF_A"/>
</dbReference>
<evidence type="ECO:0000259" key="2">
    <source>
        <dbReference type="PROSITE" id="PS50234"/>
    </source>
</evidence>
<feature type="domain" description="VWFA" evidence="2">
    <location>
        <begin position="281"/>
        <end position="418"/>
    </location>
</feature>
<accession>A0A0F6W8B1</accession>
<organism evidence="3 4">
    <name type="scientific">Sandaracinus amylolyticus</name>
    <dbReference type="NCBI Taxonomy" id="927083"/>
    <lineage>
        <taxon>Bacteria</taxon>
        <taxon>Pseudomonadati</taxon>
        <taxon>Myxococcota</taxon>
        <taxon>Polyangia</taxon>
        <taxon>Polyangiales</taxon>
        <taxon>Sandaracinaceae</taxon>
        <taxon>Sandaracinus</taxon>
    </lineage>
</organism>
<evidence type="ECO:0000313" key="4">
    <source>
        <dbReference type="Proteomes" id="UP000034883"/>
    </source>
</evidence>
<evidence type="ECO:0000256" key="1">
    <source>
        <dbReference type="SAM" id="MobiDB-lite"/>
    </source>
</evidence>
<feature type="region of interest" description="Disordered" evidence="1">
    <location>
        <begin position="1"/>
        <end position="47"/>
    </location>
</feature>
<dbReference type="KEGG" id="samy:DB32_007116"/>
<sequence length="503" mass="52227">MVAAMVGCGDDDGASTPDAGEGIDAQVTGDDDAGEAPLDAPAPEPCESPGSTETVACGFCGSVTRFCTVDRTWAYGECEQDGSACEPGTTRTMPCGNCGAQTQRCTASCTWEDDGACADQGECEPGTMTRERADCAANETRELTCSEACTFEPSSECMADACPTPGAIETVTCGRCGTQDRFCNASRVWEYDPCSNEGECTPGTTGTDSCGMCGTQTTRCDTSCNWVASGACGGEGECAPGEVMRTSIGCTTAGHTRLVRCSAACGYTEELEACRASIPVDVLFLVDATGSHHSGFQAERAEFVARCVDPLLALTDAHVGLAYYGDHGTSPRTFIGAVELGASTRTAIDTSISTQVSFGGADDATMEALHIVTGGAPQTGATPFTCLSGRVAGGCWRSGAERVVVMITDENARGGPDPASTGLWNAWPTGPTWTTVRPRLTTDGTTLLVVLDDSFFPADARSQYEEMVRDLGQAVTDVHVEETTGIRTACDAVVSRVREIAGP</sequence>
<keyword evidence="4" id="KW-1185">Reference proteome</keyword>
<gene>
    <name evidence="3" type="ORF">DB32_007116</name>
</gene>
<dbReference type="SUPFAM" id="SSF53300">
    <property type="entry name" value="vWA-like"/>
    <property type="match status" value="1"/>
</dbReference>
<name>A0A0F6W8B1_9BACT</name>
<proteinExistence type="predicted"/>
<dbReference type="PROSITE" id="PS50234">
    <property type="entry name" value="VWFA"/>
    <property type="match status" value="1"/>
</dbReference>
<dbReference type="EMBL" id="CP011125">
    <property type="protein sequence ID" value="AKF09967.1"/>
    <property type="molecule type" value="Genomic_DNA"/>
</dbReference>
<evidence type="ECO:0000313" key="3">
    <source>
        <dbReference type="EMBL" id="AKF09967.1"/>
    </source>
</evidence>
<dbReference type="Proteomes" id="UP000034883">
    <property type="component" value="Chromosome"/>
</dbReference>
<dbReference type="InterPro" id="IPR036465">
    <property type="entry name" value="vWFA_dom_sf"/>
</dbReference>
<protein>
    <recommendedName>
        <fullName evidence="2">VWFA domain-containing protein</fullName>
    </recommendedName>
</protein>
<dbReference type="Gene3D" id="3.40.50.410">
    <property type="entry name" value="von Willebrand factor, type A domain"/>
    <property type="match status" value="1"/>
</dbReference>
<dbReference type="AlphaFoldDB" id="A0A0F6W8B1"/>